<reference evidence="1" key="1">
    <citation type="submission" date="2023-03" db="EMBL/GenBank/DDBJ databases">
        <title>Chromosome-level genomes of two armyworms, Mythimna separata and Mythimna loreyi, provide insights into the biosynthesis and reception of sex pheromones.</title>
        <authorList>
            <person name="Zhao H."/>
        </authorList>
    </citation>
    <scope>NUCLEOTIDE SEQUENCE</scope>
    <source>
        <strain evidence="1">BeijingLab</strain>
    </source>
</reference>
<keyword evidence="2" id="KW-1185">Reference proteome</keyword>
<comment type="caution">
    <text evidence="1">The sequence shown here is derived from an EMBL/GenBank/DDBJ whole genome shotgun (WGS) entry which is preliminary data.</text>
</comment>
<evidence type="ECO:0000313" key="2">
    <source>
        <dbReference type="Proteomes" id="UP001231649"/>
    </source>
</evidence>
<dbReference type="Proteomes" id="UP001231649">
    <property type="component" value="Chromosome 2"/>
</dbReference>
<accession>A0ACC2R9L8</accession>
<dbReference type="EMBL" id="CM056778">
    <property type="protein sequence ID" value="KAJ8736537.1"/>
    <property type="molecule type" value="Genomic_DNA"/>
</dbReference>
<proteinExistence type="predicted"/>
<evidence type="ECO:0000313" key="1">
    <source>
        <dbReference type="EMBL" id="KAJ8736537.1"/>
    </source>
</evidence>
<name>A0ACC2R9L8_9NEOP</name>
<organism evidence="1 2">
    <name type="scientific">Mythimna loreyi</name>
    <dbReference type="NCBI Taxonomy" id="667449"/>
    <lineage>
        <taxon>Eukaryota</taxon>
        <taxon>Metazoa</taxon>
        <taxon>Ecdysozoa</taxon>
        <taxon>Arthropoda</taxon>
        <taxon>Hexapoda</taxon>
        <taxon>Insecta</taxon>
        <taxon>Pterygota</taxon>
        <taxon>Neoptera</taxon>
        <taxon>Endopterygota</taxon>
        <taxon>Lepidoptera</taxon>
        <taxon>Glossata</taxon>
        <taxon>Ditrysia</taxon>
        <taxon>Noctuoidea</taxon>
        <taxon>Noctuidae</taxon>
        <taxon>Noctuinae</taxon>
        <taxon>Hadenini</taxon>
        <taxon>Mythimna</taxon>
    </lineage>
</organism>
<gene>
    <name evidence="1" type="ORF">PYW08_007193</name>
</gene>
<protein>
    <submittedName>
        <fullName evidence="1">Uncharacterized protein</fullName>
    </submittedName>
</protein>
<sequence length="2190" mass="243101">MSGSGTDEEPPGPKGFPPYPPYVKAAPPSVAETVAAGHGLRQTHKMKPGKPARPLPKPAKPKSPKATDVKMPYRAMKAHARCLRRHGAVLTDRLERMAKPRRRTIIYLWRDNANTLPADTISRLRSMLDADEPFKPDQAYAYFVNLKKSKKKAAAVGGGGGKKDFLAMCHNKKYVWARHATVAFAQGIQIRLGRPGRYALADGMLRLSDNVLRDICGVMKMKTPKRYSKNTKAKFMVEMADKIAVWIDEILSESDDRMLMMDVDEDDEVEQYLASEGIDLDAAPKKKGKGGTPPGGSPKQAATPAGTPRTTPSTTPGTTPGTRVLMPKGTNVLLAERGGGLYGDDGGWGPGGFGPGGGGGGSRPAHLKFTGNMKKSFEILTNEMEKKGGANLVSVGKFKQTYRQGANELKRATDLKALEYSAKEAEKIYDKLDELTKDKTPPEIAPAMIDILEICTHYLAQNAEYNKDKGPAFKVLVSEMNKQPNVKIFEKGKIQKTNAQAAKELEKARGLETDHDEPALTETIGKTMKKVVARATPKELKKDMDETVDTCSKYLSQKAIDDLERGPAFDLLIKELERYGDQIFSDSPTVKTKAAAAYVLKSAPGLGTTKPDPKNVAKFNQALHKAVDNVTPKDLTEDMTNVINLCANYLSGFVRDRFLVMQGLLTMMKSKPATLLAQRNDYKMDYATAADELETAPALVPYLPIKDIADEAKANLTRDMKNVTPPELKVAMKALISDASKHLSQLIALRSGVAGDRYKMNFLSAVTKSLGKKPLYKYKTYAKTYGEAAEELQRVDHTGETVKELEKPIENLGHEIGSELKRGIPTKLAPTVVQDTTSTMDLAAKHLAKLGAEKGDAMDYVVTLMKEKGDEKLGKLQGYEQTYADAARRLEQTSTLFTSTVDIPAYSTVKEKLVVMTDEKPDEKYKEILPEVIDDSANFLAKPEPKTNAEKKQVLADLMGRKGSEIIGAKEAYKLTYREGGKDIRKAPVGVTKAHDEEKKEVMVQQIEAVIPDKKMAKVLAEPTQEGAAYLTDAIEGRGQALEVLGSDLKKEGDKEFIDVGAYKKDHAQVAEMLEKAPHLKSDKPSPVILENVEYHLDVLPKEKPSNKPMAVQHMQSMTDIAAQYIASEATKECGLDAEQLAALDAELNADAKALAEQRRLAALAAGPGAGIQLAESYEARMARLAAERERRRLEQEEKRRLAEEEAEKLRKAREKYRGRALGCDYDLEHLAALDILHEELRAHGPELFYEQPQTVLTHGKASDWLIDPDPVRVDRSVKNSTDVARLHKKFEKKMGALVKAKTPPHLTEPMQDVVIEASRLTAEYFVVQNFKSLVKENLVGAMQHRGNEIIVEVDGAAETHFFAAQRLKRKDPDAVVEPCYRVVNDIEKKLDEVVRARPMPKKLSMTMREHIKDTSKYLSAVVTKPDDYIEAYVTLLSEMEAAGDAQLIEGEVPKTAKESAKYLRTLTSFKDVISRQNRPLQSSIESKLKNMMLHAPPASRPGTASAMNNVIVDAAALLVSYVMFQAAKAEALDLLVAEMKKKGDVALLRHGPIRKSYKEGANLLDGKKPDDLVVTNADPVVARKIQIKLNNLMFGATPAKFEELMIEAIAEATMFLAVHLMEPKIFKVCKCYKNVFVQCELWCDEILRRVAKPCCTCSRHVSVQALADLAPADFLAPTADNTHVLAPGVEISFKSCPNQARNLPLGDPLPLCPGVGPPQTTSYLLYEMTHKIYSSRDVAVQQQQTSSPTPSTSDSDYTPKTPLSSESALMMKKQPSAPIPHMLDIQEDSSKFARKQLEQLQYACTLEDSHSLSLSSSSTSYEFEASSSHSKPSRDRSQQFSSKLSQAKSGYSSRTPIVSAEHLVDWDATMVSLLWNVLAWRDWIQEIVDHALSYRLPSVARGETSVSSWLSFYRRVTSEAVQWRQYSVFSRQLTNRLHLRYRDKEIDSPKRPNVQTETYIQCQEAMLDIIEMFNRWTQWLTLVVKETDALQQAIGSEVPLYQMRWNHLKMKVEGYSRDWANYNKFLKVSWEQKYSAIISEYLPSWKKPGPVWVVSACGAVPSGAVAAGVCEGEVIWVARAMHRCTVLPATLLPSKHVCLVYAEGKVHSYSKYQVMCNAEVRWLAWRGGSIADRAVSVGPGMFVGRVHYHGDHLLGAVYEPDYHCHVVIFGRPFAFNCYELLMLADDEDQ</sequence>